<organism evidence="2 3">
    <name type="scientific">Candidatus Uhrbacteria bacterium GW2011_GWD2_52_7</name>
    <dbReference type="NCBI Taxonomy" id="1618989"/>
    <lineage>
        <taxon>Bacteria</taxon>
        <taxon>Candidatus Uhriibacteriota</taxon>
    </lineage>
</organism>
<comment type="caution">
    <text evidence="2">The sequence shown here is derived from an EMBL/GenBank/DDBJ whole genome shotgun (WGS) entry which is preliminary data.</text>
</comment>
<evidence type="ECO:0000313" key="2">
    <source>
        <dbReference type="EMBL" id="KKW30900.1"/>
    </source>
</evidence>
<accession>A0A0G1XJ12</accession>
<feature type="transmembrane region" description="Helical" evidence="1">
    <location>
        <begin position="6"/>
        <end position="32"/>
    </location>
</feature>
<keyword evidence="1" id="KW-0812">Transmembrane</keyword>
<keyword evidence="1" id="KW-1133">Transmembrane helix</keyword>
<sequence length="127" mass="13666">MSPDSGSLTLLVALVWFIVYWIFGGVFFAIVVASRFINLRKARFSCLFSIASGVLAYAAATTTLLTAQLPMRACAKVTKEGTDAFLSLLKCAPKAFFASGFLWFAVLVLIGAVAVLLSRAEKRPASH</sequence>
<proteinExistence type="predicted"/>
<evidence type="ECO:0000256" key="1">
    <source>
        <dbReference type="SAM" id="Phobius"/>
    </source>
</evidence>
<reference evidence="2 3" key="1">
    <citation type="journal article" date="2015" name="Nature">
        <title>rRNA introns, odd ribosomes, and small enigmatic genomes across a large radiation of phyla.</title>
        <authorList>
            <person name="Brown C.T."/>
            <person name="Hug L.A."/>
            <person name="Thomas B.C."/>
            <person name="Sharon I."/>
            <person name="Castelle C.J."/>
            <person name="Singh A."/>
            <person name="Wilkins M.J."/>
            <person name="Williams K.H."/>
            <person name="Banfield J.F."/>
        </authorList>
    </citation>
    <scope>NUCLEOTIDE SEQUENCE [LARGE SCALE GENOMIC DNA]</scope>
</reference>
<protein>
    <submittedName>
        <fullName evidence="2">Uncharacterized protein</fullName>
    </submittedName>
</protein>
<dbReference type="Proteomes" id="UP000034846">
    <property type="component" value="Unassembled WGS sequence"/>
</dbReference>
<dbReference type="AlphaFoldDB" id="A0A0G1XJ12"/>
<feature type="transmembrane region" description="Helical" evidence="1">
    <location>
        <begin position="44"/>
        <end position="67"/>
    </location>
</feature>
<feature type="transmembrane region" description="Helical" evidence="1">
    <location>
        <begin position="95"/>
        <end position="117"/>
    </location>
</feature>
<gene>
    <name evidence="2" type="ORF">UY72_C0001G0012</name>
</gene>
<keyword evidence="1" id="KW-0472">Membrane</keyword>
<name>A0A0G1XJ12_9BACT</name>
<evidence type="ECO:0000313" key="3">
    <source>
        <dbReference type="Proteomes" id="UP000034846"/>
    </source>
</evidence>
<dbReference type="EMBL" id="LCRD01000001">
    <property type="protein sequence ID" value="KKW30900.1"/>
    <property type="molecule type" value="Genomic_DNA"/>
</dbReference>